<feature type="chain" id="PRO_5035285020" evidence="1">
    <location>
        <begin position="26"/>
        <end position="706"/>
    </location>
</feature>
<dbReference type="InterPro" id="IPR011050">
    <property type="entry name" value="Pectin_lyase_fold/virulence"/>
</dbReference>
<evidence type="ECO:0000313" key="3">
    <source>
        <dbReference type="EMBL" id="MBC8362136.1"/>
    </source>
</evidence>
<dbReference type="InterPro" id="IPR012334">
    <property type="entry name" value="Pectin_lyas_fold"/>
</dbReference>
<evidence type="ECO:0000259" key="2">
    <source>
        <dbReference type="PROSITE" id="PS50853"/>
    </source>
</evidence>
<evidence type="ECO:0000313" key="4">
    <source>
        <dbReference type="Proteomes" id="UP000603434"/>
    </source>
</evidence>
<sequence>MKLLARLLVLMVFFASVTFMGCAHVGTDSQQAFVVATSEAFKNFKGEYENTQYFKKHKPKSLAVLPFQYLEQKSYSIDFESENPAGIVRRGMYNHIASLPFNDQELYNTDKLIKNTGFEDIRKVEALIAENPNKLKSILGVDAAVTGQVTHFDRIFAGIYSQVAVGCEVKMWDLKTGNLLWRAKHVSRAHAGGLSLNPIGLVMATVASVWNLRATEMLSQTDELFQEIISTIELPETERFAQLPPPRIDLFAAINTGKPFTVGKKVAFRLIGDPDCSAYVDLGDFKAGIELAPVPGSVKQALQAEVLEAIKKAYQDTGHTLTPELIAAVKQELDSRQIYEGSYTVQPGEQAYGLMAKGYLVNSAGTQGTAIDPANFLDIDGLPPKAAKDLMAESYDNKIKLSWAPNPEDDLAGYEIWSSATPLSGYALAAKSEKHEAIIAELPNFTRIYVQVRAVDKAANTGDFSPYIEAVPLPEPGLYNLPQPGPALGGVIGEKILLVADKNPYTVLSDVTVTPGGVFYVEPGVEILFAPNTALNIDGGDFMVYGMGKKPVRLAPKATGKEPGVWQGVTLKGAKRAVLQHVTIEGATTGLTIADSAPSISSLTITRCSQAALYLKDNARPNISCSTFSGNEGQGAVVIEGEGLAPVIHNNVFENNNPFQVQSYTPLEIDLTGNYWGRSEPEAEWFLGEVLWKPALAKPSVPCPIK</sequence>
<keyword evidence="1" id="KW-0732">Signal</keyword>
<dbReference type="PROSITE" id="PS50853">
    <property type="entry name" value="FN3"/>
    <property type="match status" value="1"/>
</dbReference>
<organism evidence="3 4">
    <name type="scientific">Candidatus Desulfatibia profunda</name>
    <dbReference type="NCBI Taxonomy" id="2841695"/>
    <lineage>
        <taxon>Bacteria</taxon>
        <taxon>Pseudomonadati</taxon>
        <taxon>Thermodesulfobacteriota</taxon>
        <taxon>Desulfobacteria</taxon>
        <taxon>Desulfobacterales</taxon>
        <taxon>Desulfobacterales incertae sedis</taxon>
        <taxon>Candidatus Desulfatibia</taxon>
    </lineage>
</organism>
<dbReference type="EMBL" id="JACNJH010000171">
    <property type="protein sequence ID" value="MBC8362136.1"/>
    <property type="molecule type" value="Genomic_DNA"/>
</dbReference>
<proteinExistence type="predicted"/>
<dbReference type="Proteomes" id="UP000603434">
    <property type="component" value="Unassembled WGS sequence"/>
</dbReference>
<reference evidence="3 4" key="1">
    <citation type="submission" date="2020-08" db="EMBL/GenBank/DDBJ databases">
        <title>Bridging the membrane lipid divide: bacteria of the FCB group superphylum have the potential to synthesize archaeal ether lipids.</title>
        <authorList>
            <person name="Villanueva L."/>
            <person name="Von Meijenfeldt F.A.B."/>
            <person name="Westbye A.B."/>
            <person name="Yadav S."/>
            <person name="Hopmans E.C."/>
            <person name="Dutilh B.E."/>
            <person name="Sinninghe Damste J.S."/>
        </authorList>
    </citation>
    <scope>NUCLEOTIDE SEQUENCE [LARGE SCALE GENOMIC DNA]</scope>
    <source>
        <strain evidence="3">NIOZ-UU30</strain>
    </source>
</reference>
<dbReference type="Gene3D" id="2.160.20.10">
    <property type="entry name" value="Single-stranded right-handed beta-helix, Pectin lyase-like"/>
    <property type="match status" value="1"/>
</dbReference>
<keyword evidence="3" id="KW-0449">Lipoprotein</keyword>
<dbReference type="SUPFAM" id="SSF51126">
    <property type="entry name" value="Pectin lyase-like"/>
    <property type="match status" value="1"/>
</dbReference>
<dbReference type="Pfam" id="PF13229">
    <property type="entry name" value="Beta_helix"/>
    <property type="match status" value="1"/>
</dbReference>
<dbReference type="Pfam" id="PF05643">
    <property type="entry name" value="GNA1162-like"/>
    <property type="match status" value="1"/>
</dbReference>
<feature type="signal peptide" evidence="1">
    <location>
        <begin position="1"/>
        <end position="25"/>
    </location>
</feature>
<protein>
    <submittedName>
        <fullName evidence="3">DUF799 family lipoprotein</fullName>
    </submittedName>
</protein>
<accession>A0A8J6TN61</accession>
<dbReference type="InterPro" id="IPR003961">
    <property type="entry name" value="FN3_dom"/>
</dbReference>
<gene>
    <name evidence="3" type="ORF">H8E23_12145</name>
</gene>
<dbReference type="InterPro" id="IPR039448">
    <property type="entry name" value="Beta_helix"/>
</dbReference>
<dbReference type="AlphaFoldDB" id="A0A8J6TN61"/>
<comment type="caution">
    <text evidence="3">The sequence shown here is derived from an EMBL/GenBank/DDBJ whole genome shotgun (WGS) entry which is preliminary data.</text>
</comment>
<dbReference type="InterPro" id="IPR013783">
    <property type="entry name" value="Ig-like_fold"/>
</dbReference>
<dbReference type="Gene3D" id="2.60.40.10">
    <property type="entry name" value="Immunoglobulins"/>
    <property type="match status" value="1"/>
</dbReference>
<dbReference type="InterPro" id="IPR036116">
    <property type="entry name" value="FN3_sf"/>
</dbReference>
<name>A0A8J6TN61_9BACT</name>
<dbReference type="Gene3D" id="3.40.50.10610">
    <property type="entry name" value="ABC-type transport auxiliary lipoprotein component"/>
    <property type="match status" value="1"/>
</dbReference>
<dbReference type="InterPro" id="IPR008517">
    <property type="entry name" value="GNA1162-like"/>
</dbReference>
<dbReference type="SUPFAM" id="SSF49265">
    <property type="entry name" value="Fibronectin type III"/>
    <property type="match status" value="1"/>
</dbReference>
<evidence type="ECO:0000256" key="1">
    <source>
        <dbReference type="SAM" id="SignalP"/>
    </source>
</evidence>
<feature type="domain" description="Fibronectin type-III" evidence="2">
    <location>
        <begin position="383"/>
        <end position="476"/>
    </location>
</feature>
<dbReference type="PROSITE" id="PS51257">
    <property type="entry name" value="PROKAR_LIPOPROTEIN"/>
    <property type="match status" value="1"/>
</dbReference>